<accession>A0A1I7YUI2</accession>
<reference evidence="2" key="1">
    <citation type="submission" date="2016-11" db="UniProtKB">
        <authorList>
            <consortium name="WormBaseParasite"/>
        </authorList>
    </citation>
    <scope>IDENTIFICATION</scope>
</reference>
<sequence length="86" mass="9918">MRPGFLTLMGFYANTCSYHERCWSMGPCILNRQETSPRPFQGPSTDEPMLSPMEPNCLTAEKYFSPNQANMYQRTTMKERSGKLDL</sequence>
<dbReference type="WBParaSite" id="L893_g19882.t1">
    <property type="protein sequence ID" value="L893_g19882.t1"/>
    <property type="gene ID" value="L893_g19882"/>
</dbReference>
<keyword evidence="1" id="KW-1185">Reference proteome</keyword>
<dbReference type="AlphaFoldDB" id="A0A1I7YUI2"/>
<proteinExistence type="predicted"/>
<evidence type="ECO:0000313" key="1">
    <source>
        <dbReference type="Proteomes" id="UP000095287"/>
    </source>
</evidence>
<dbReference type="Proteomes" id="UP000095287">
    <property type="component" value="Unplaced"/>
</dbReference>
<protein>
    <submittedName>
        <fullName evidence="2">Secreted protein</fullName>
    </submittedName>
</protein>
<organism evidence="1 2">
    <name type="scientific">Steinernema glaseri</name>
    <dbReference type="NCBI Taxonomy" id="37863"/>
    <lineage>
        <taxon>Eukaryota</taxon>
        <taxon>Metazoa</taxon>
        <taxon>Ecdysozoa</taxon>
        <taxon>Nematoda</taxon>
        <taxon>Chromadorea</taxon>
        <taxon>Rhabditida</taxon>
        <taxon>Tylenchina</taxon>
        <taxon>Panagrolaimomorpha</taxon>
        <taxon>Strongyloidoidea</taxon>
        <taxon>Steinernematidae</taxon>
        <taxon>Steinernema</taxon>
    </lineage>
</organism>
<evidence type="ECO:0000313" key="2">
    <source>
        <dbReference type="WBParaSite" id="L893_g19882.t1"/>
    </source>
</evidence>
<name>A0A1I7YUI2_9BILA</name>